<accession>A0A8S5RZX0</accession>
<proteinExistence type="predicted"/>
<protein>
    <submittedName>
        <fullName evidence="1">Uncharacterized protein</fullName>
    </submittedName>
</protein>
<organism evidence="1">
    <name type="scientific">Myoviridae sp. ctNQV2</name>
    <dbReference type="NCBI Taxonomy" id="2827683"/>
    <lineage>
        <taxon>Viruses</taxon>
        <taxon>Duplodnaviria</taxon>
        <taxon>Heunggongvirae</taxon>
        <taxon>Uroviricota</taxon>
        <taxon>Caudoviricetes</taxon>
    </lineage>
</organism>
<sequence>MVVKDIKEIVKGKATLAYIKAGGFAVYDIAAVDGNLYQLTIDMKDTNDVGTEACFLPVYEKAITLMRWIRRSNEDGTLLKISE</sequence>
<name>A0A8S5RZX0_9CAUD</name>
<evidence type="ECO:0000313" key="1">
    <source>
        <dbReference type="EMBL" id="DAF44224.1"/>
    </source>
</evidence>
<dbReference type="EMBL" id="BK032510">
    <property type="protein sequence ID" value="DAF44224.1"/>
    <property type="molecule type" value="Genomic_DNA"/>
</dbReference>
<reference evidence="1" key="1">
    <citation type="journal article" date="2021" name="Proc. Natl. Acad. Sci. U.S.A.">
        <title>A Catalog of Tens of Thousands of Viruses from Human Metagenomes Reveals Hidden Associations with Chronic Diseases.</title>
        <authorList>
            <person name="Tisza M.J."/>
            <person name="Buck C.B."/>
        </authorList>
    </citation>
    <scope>NUCLEOTIDE SEQUENCE</scope>
    <source>
        <strain evidence="1">CtNQV2</strain>
    </source>
</reference>